<dbReference type="Pfam" id="PF00990">
    <property type="entry name" value="GGDEF"/>
    <property type="match status" value="1"/>
</dbReference>
<dbReference type="SMART" id="SM00267">
    <property type="entry name" value="GGDEF"/>
    <property type="match status" value="1"/>
</dbReference>
<comment type="catalytic activity">
    <reaction evidence="3">
        <text>2 GTP = 3',3'-c-di-GMP + 2 diphosphate</text>
        <dbReference type="Rhea" id="RHEA:24898"/>
        <dbReference type="ChEBI" id="CHEBI:33019"/>
        <dbReference type="ChEBI" id="CHEBI:37565"/>
        <dbReference type="ChEBI" id="CHEBI:58805"/>
        <dbReference type="EC" id="2.7.7.65"/>
    </reaction>
</comment>
<feature type="transmembrane region" description="Helical" evidence="4">
    <location>
        <begin position="43"/>
        <end position="64"/>
    </location>
</feature>
<dbReference type="Proteomes" id="UP001139319">
    <property type="component" value="Unassembled WGS sequence"/>
</dbReference>
<dbReference type="InterPro" id="IPR000160">
    <property type="entry name" value="GGDEF_dom"/>
</dbReference>
<evidence type="ECO:0000256" key="2">
    <source>
        <dbReference type="ARBA" id="ARBA00012528"/>
    </source>
</evidence>
<keyword evidence="7" id="KW-1185">Reference proteome</keyword>
<dbReference type="Pfam" id="PF08448">
    <property type="entry name" value="PAS_4"/>
    <property type="match status" value="1"/>
</dbReference>
<evidence type="ECO:0000256" key="1">
    <source>
        <dbReference type="ARBA" id="ARBA00001946"/>
    </source>
</evidence>
<organism evidence="6 7">
    <name type="scientific">Gilvimarinus xylanilyticus</name>
    <dbReference type="NCBI Taxonomy" id="2944139"/>
    <lineage>
        <taxon>Bacteria</taxon>
        <taxon>Pseudomonadati</taxon>
        <taxon>Pseudomonadota</taxon>
        <taxon>Gammaproteobacteria</taxon>
        <taxon>Cellvibrionales</taxon>
        <taxon>Cellvibrionaceae</taxon>
        <taxon>Gilvimarinus</taxon>
    </lineage>
</organism>
<keyword evidence="4" id="KW-0812">Transmembrane</keyword>
<keyword evidence="4" id="KW-0472">Membrane</keyword>
<dbReference type="RefSeq" id="WP_253968440.1">
    <property type="nucleotide sequence ID" value="NZ_JAMFTH010000004.1"/>
</dbReference>
<feature type="transmembrane region" description="Helical" evidence="4">
    <location>
        <begin position="187"/>
        <end position="207"/>
    </location>
</feature>
<comment type="cofactor">
    <cofactor evidence="1">
        <name>Mg(2+)</name>
        <dbReference type="ChEBI" id="CHEBI:18420"/>
    </cofactor>
</comment>
<accession>A0A9X2HZV0</accession>
<gene>
    <name evidence="6" type="ORF">M6D89_12615</name>
</gene>
<dbReference type="PANTHER" id="PTHR45138">
    <property type="entry name" value="REGULATORY COMPONENTS OF SENSORY TRANSDUCTION SYSTEM"/>
    <property type="match status" value="1"/>
</dbReference>
<evidence type="ECO:0000256" key="3">
    <source>
        <dbReference type="ARBA" id="ARBA00034247"/>
    </source>
</evidence>
<feature type="transmembrane region" description="Helical" evidence="4">
    <location>
        <begin position="153"/>
        <end position="175"/>
    </location>
</feature>
<evidence type="ECO:0000313" key="7">
    <source>
        <dbReference type="Proteomes" id="UP001139319"/>
    </source>
</evidence>
<dbReference type="NCBIfam" id="TIGR00254">
    <property type="entry name" value="GGDEF"/>
    <property type="match status" value="1"/>
</dbReference>
<dbReference type="PROSITE" id="PS50887">
    <property type="entry name" value="GGDEF"/>
    <property type="match status" value="1"/>
</dbReference>
<reference evidence="6" key="1">
    <citation type="submission" date="2022-05" db="EMBL/GenBank/DDBJ databases">
        <authorList>
            <person name="Sun H.-N."/>
        </authorList>
    </citation>
    <scope>NUCLEOTIDE SEQUENCE</scope>
    <source>
        <strain evidence="6">HB14</strain>
    </source>
</reference>
<dbReference type="InterPro" id="IPR050469">
    <property type="entry name" value="Diguanylate_Cyclase"/>
</dbReference>
<comment type="caution">
    <text evidence="6">The sequence shown here is derived from an EMBL/GenBank/DDBJ whole genome shotgun (WGS) entry which is preliminary data.</text>
</comment>
<proteinExistence type="predicted"/>
<keyword evidence="6" id="KW-0548">Nucleotidyltransferase</keyword>
<feature type="transmembrane region" description="Helical" evidence="4">
    <location>
        <begin position="12"/>
        <end position="31"/>
    </location>
</feature>
<keyword evidence="6" id="KW-0808">Transferase</keyword>
<dbReference type="AlphaFoldDB" id="A0A9X2HZV0"/>
<evidence type="ECO:0000259" key="5">
    <source>
        <dbReference type="PROSITE" id="PS50887"/>
    </source>
</evidence>
<evidence type="ECO:0000256" key="4">
    <source>
        <dbReference type="SAM" id="Phobius"/>
    </source>
</evidence>
<dbReference type="EC" id="2.7.7.65" evidence="2"/>
<dbReference type="InterPro" id="IPR029787">
    <property type="entry name" value="Nucleotide_cyclase"/>
</dbReference>
<dbReference type="Gene3D" id="3.30.450.20">
    <property type="entry name" value="PAS domain"/>
    <property type="match status" value="1"/>
</dbReference>
<dbReference type="CDD" id="cd01949">
    <property type="entry name" value="GGDEF"/>
    <property type="match status" value="1"/>
</dbReference>
<dbReference type="GO" id="GO:0052621">
    <property type="term" value="F:diguanylate cyclase activity"/>
    <property type="evidence" value="ECO:0007669"/>
    <property type="project" value="UniProtKB-EC"/>
</dbReference>
<dbReference type="InterPro" id="IPR000014">
    <property type="entry name" value="PAS"/>
</dbReference>
<dbReference type="Pfam" id="PF16927">
    <property type="entry name" value="HisKA_7TM"/>
    <property type="match status" value="1"/>
</dbReference>
<feature type="domain" description="GGDEF" evidence="5">
    <location>
        <begin position="412"/>
        <end position="542"/>
    </location>
</feature>
<dbReference type="Gene3D" id="3.30.70.270">
    <property type="match status" value="1"/>
</dbReference>
<reference evidence="6" key="2">
    <citation type="submission" date="2023-01" db="EMBL/GenBank/DDBJ databases">
        <title>Gilvimarinus xylanilyticus HB14 isolated from Caulerpa lentillifera aquaculture base in Hainan, China.</title>
        <authorList>
            <person name="Zhang Y.-J."/>
        </authorList>
    </citation>
    <scope>NUCLEOTIDE SEQUENCE</scope>
    <source>
        <strain evidence="6">HB14</strain>
    </source>
</reference>
<feature type="transmembrane region" description="Helical" evidence="4">
    <location>
        <begin position="106"/>
        <end position="123"/>
    </location>
</feature>
<sequence length="542" mass="60821">MDSIVTAFHWTPAVALALAVCLGVGGLIHWTTKQSRFPGKASFVGTHLASLWWMLAAAAELAALPPSVKMFFAAMAWPGIVLMPSLWALFLYQYTRSDYRPLHRGVLWRLSLAPVCFWLLALTNPWHHGFYTHASAPINADWGAAINYHHGPLFYLAAVYVYCVMLASIAMLIKAIKQTRSLYRNHFLAMSVVTLIPWVANIGYVFFDLTLFGFDPTPFTFAFSLSAFIWLIQQARLFDAVPLARHLLLEALPDPVLVIDRRQRLIDANPAALALSQPTEQWQAQPLAELPTLGSRLAELLHATPKEQQQTLELPDQRFYETRILALHSEAGSLSAPIGQMIYLRDISHQHLAQRQLTEALQLSEQRLDTISQLHKELQAQAIRDPLTGLYNRRFLDEFFIRELARAKREHVHLALAMIDLDHFKSLNDRYGHQAGDDVLAFTAHFLSSELRESDGIFRIGGEEFLVILPGLNATQARERLSYVGRVFSQESISTGKHLLQASFSAGLAAYPEQGETLEALIAHADTALYRAKALGRNRAEA</sequence>
<feature type="transmembrane region" description="Helical" evidence="4">
    <location>
        <begin position="70"/>
        <end position="94"/>
    </location>
</feature>
<dbReference type="InterPro" id="IPR031621">
    <property type="entry name" value="HisKA_7TM"/>
</dbReference>
<dbReference type="SMART" id="SM00091">
    <property type="entry name" value="PAS"/>
    <property type="match status" value="1"/>
</dbReference>
<dbReference type="FunFam" id="3.30.70.270:FF:000001">
    <property type="entry name" value="Diguanylate cyclase domain protein"/>
    <property type="match status" value="1"/>
</dbReference>
<evidence type="ECO:0000313" key="6">
    <source>
        <dbReference type="EMBL" id="MCP8900144.1"/>
    </source>
</evidence>
<keyword evidence="4" id="KW-1133">Transmembrane helix</keyword>
<dbReference type="PANTHER" id="PTHR45138:SF9">
    <property type="entry name" value="DIGUANYLATE CYCLASE DGCM-RELATED"/>
    <property type="match status" value="1"/>
</dbReference>
<dbReference type="InterPro" id="IPR013656">
    <property type="entry name" value="PAS_4"/>
</dbReference>
<dbReference type="EMBL" id="JAMFTH010000004">
    <property type="protein sequence ID" value="MCP8900144.1"/>
    <property type="molecule type" value="Genomic_DNA"/>
</dbReference>
<protein>
    <recommendedName>
        <fullName evidence="2">diguanylate cyclase</fullName>
        <ecNumber evidence="2">2.7.7.65</ecNumber>
    </recommendedName>
</protein>
<dbReference type="SUPFAM" id="SSF55073">
    <property type="entry name" value="Nucleotide cyclase"/>
    <property type="match status" value="1"/>
</dbReference>
<dbReference type="InterPro" id="IPR043128">
    <property type="entry name" value="Rev_trsase/Diguanyl_cyclase"/>
</dbReference>
<name>A0A9X2HZV0_9GAMM</name>